<dbReference type="GO" id="GO:0043885">
    <property type="term" value="F:anaerobic carbon-monoxide dehydrogenase activity"/>
    <property type="evidence" value="ECO:0007669"/>
    <property type="project" value="UniProtKB-EC"/>
</dbReference>
<evidence type="ECO:0000313" key="5">
    <source>
        <dbReference type="EMBL" id="MDQ0391018.1"/>
    </source>
</evidence>
<name>A0ABU0F8S2_9HYPH</name>
<dbReference type="SUPFAM" id="SSF55447">
    <property type="entry name" value="CO dehydrogenase flavoprotein C-terminal domain-like"/>
    <property type="match status" value="1"/>
</dbReference>
<dbReference type="InterPro" id="IPR051312">
    <property type="entry name" value="Diverse_Substr_Oxidored"/>
</dbReference>
<keyword evidence="1" id="KW-0285">Flavoprotein</keyword>
<dbReference type="EMBL" id="JAUSVK010000001">
    <property type="protein sequence ID" value="MDQ0391018.1"/>
    <property type="molecule type" value="Genomic_DNA"/>
</dbReference>
<dbReference type="Gene3D" id="3.30.390.50">
    <property type="entry name" value="CO dehydrogenase flavoprotein, C-terminal domain"/>
    <property type="match status" value="1"/>
</dbReference>
<dbReference type="Pfam" id="PF00941">
    <property type="entry name" value="FAD_binding_5"/>
    <property type="match status" value="1"/>
</dbReference>
<comment type="caution">
    <text evidence="5">The sequence shown here is derived from an EMBL/GenBank/DDBJ whole genome shotgun (WGS) entry which is preliminary data.</text>
</comment>
<protein>
    <submittedName>
        <fullName evidence="5">Carbon-monoxide dehydrogenase medium subunit</fullName>
        <ecNumber evidence="5">1.2.7.4</ecNumber>
    </submittedName>
</protein>
<evidence type="ECO:0000256" key="3">
    <source>
        <dbReference type="ARBA" id="ARBA00023002"/>
    </source>
</evidence>
<dbReference type="PANTHER" id="PTHR42659">
    <property type="entry name" value="XANTHINE DEHYDROGENASE SUBUNIT C-RELATED"/>
    <property type="match status" value="1"/>
</dbReference>
<dbReference type="InterPro" id="IPR005107">
    <property type="entry name" value="CO_DH_flav_C"/>
</dbReference>
<organism evidence="5 6">
    <name type="scientific">Labrys monachus</name>
    <dbReference type="NCBI Taxonomy" id="217067"/>
    <lineage>
        <taxon>Bacteria</taxon>
        <taxon>Pseudomonadati</taxon>
        <taxon>Pseudomonadota</taxon>
        <taxon>Alphaproteobacteria</taxon>
        <taxon>Hyphomicrobiales</taxon>
        <taxon>Xanthobacteraceae</taxon>
        <taxon>Labrys</taxon>
    </lineage>
</organism>
<evidence type="ECO:0000256" key="1">
    <source>
        <dbReference type="ARBA" id="ARBA00022630"/>
    </source>
</evidence>
<dbReference type="SMART" id="SM01092">
    <property type="entry name" value="CO_deh_flav_C"/>
    <property type="match status" value="1"/>
</dbReference>
<dbReference type="InterPro" id="IPR036683">
    <property type="entry name" value="CO_DH_flav_C_dom_sf"/>
</dbReference>
<dbReference type="InterPro" id="IPR036318">
    <property type="entry name" value="FAD-bd_PCMH-like_sf"/>
</dbReference>
<sequence>MIPGPFTYHRPSSLDEAVAILAAHGDEARPLAGGHSLIPMMKLRMAAPDHLVDLAGVASLRGIDAEGGEIVVGATVTQAELIASSLLARDIPIIREAALQIADPQIRSVGTLGGNVANGDPGNDMPALMQALGASYVLYGPGGERRVPAADFYHGAYDVALEPGEILAAIRIPVPPPGHGYAYEKLKRKIGDYATAAAAVILTAKDGVVSHCAIALTNLASTPLLATQAAALVVGSACDAAMVVGAAEAAKAVTDPAADGRGPAEYRREMAGVMVSRALAKAYSRTARGA</sequence>
<evidence type="ECO:0000259" key="4">
    <source>
        <dbReference type="PROSITE" id="PS51387"/>
    </source>
</evidence>
<evidence type="ECO:0000256" key="2">
    <source>
        <dbReference type="ARBA" id="ARBA00022827"/>
    </source>
</evidence>
<keyword evidence="2" id="KW-0274">FAD</keyword>
<gene>
    <name evidence="5" type="ORF">J3R73_000810</name>
</gene>
<accession>A0ABU0F8S2</accession>
<feature type="domain" description="FAD-binding PCMH-type" evidence="4">
    <location>
        <begin position="1"/>
        <end position="177"/>
    </location>
</feature>
<keyword evidence="6" id="KW-1185">Reference proteome</keyword>
<evidence type="ECO:0000313" key="6">
    <source>
        <dbReference type="Proteomes" id="UP001237448"/>
    </source>
</evidence>
<dbReference type="Gene3D" id="3.30.465.10">
    <property type="match status" value="1"/>
</dbReference>
<dbReference type="PROSITE" id="PS51387">
    <property type="entry name" value="FAD_PCMH"/>
    <property type="match status" value="1"/>
</dbReference>
<dbReference type="SUPFAM" id="SSF56176">
    <property type="entry name" value="FAD-binding/transporter-associated domain-like"/>
    <property type="match status" value="1"/>
</dbReference>
<dbReference type="Gene3D" id="3.30.43.10">
    <property type="entry name" value="Uridine Diphospho-n-acetylenolpyruvylglucosamine Reductase, domain 2"/>
    <property type="match status" value="1"/>
</dbReference>
<dbReference type="RefSeq" id="WP_307422694.1">
    <property type="nucleotide sequence ID" value="NZ_JAUSVK010000001.1"/>
</dbReference>
<reference evidence="5 6" key="1">
    <citation type="submission" date="2023-07" db="EMBL/GenBank/DDBJ databases">
        <title>Genomic Encyclopedia of Type Strains, Phase IV (KMG-IV): sequencing the most valuable type-strain genomes for metagenomic binning, comparative biology and taxonomic classification.</title>
        <authorList>
            <person name="Goeker M."/>
        </authorList>
    </citation>
    <scope>NUCLEOTIDE SEQUENCE [LARGE SCALE GENOMIC DNA]</scope>
    <source>
        <strain evidence="5 6">DSM 5896</strain>
    </source>
</reference>
<dbReference type="Proteomes" id="UP001237448">
    <property type="component" value="Unassembled WGS sequence"/>
</dbReference>
<proteinExistence type="predicted"/>
<dbReference type="Pfam" id="PF03450">
    <property type="entry name" value="CO_deh_flav_C"/>
    <property type="match status" value="1"/>
</dbReference>
<keyword evidence="3 5" id="KW-0560">Oxidoreductase</keyword>
<dbReference type="InterPro" id="IPR016166">
    <property type="entry name" value="FAD-bd_PCMH"/>
</dbReference>
<dbReference type="EC" id="1.2.7.4" evidence="5"/>
<dbReference type="InterPro" id="IPR016167">
    <property type="entry name" value="FAD-bd_PCMH_sub1"/>
</dbReference>
<dbReference type="PANTHER" id="PTHR42659:SF2">
    <property type="entry name" value="XANTHINE DEHYDROGENASE SUBUNIT C-RELATED"/>
    <property type="match status" value="1"/>
</dbReference>
<dbReference type="InterPro" id="IPR016169">
    <property type="entry name" value="FAD-bd_PCMH_sub2"/>
</dbReference>
<dbReference type="InterPro" id="IPR002346">
    <property type="entry name" value="Mopterin_DH_FAD-bd"/>
</dbReference>